<dbReference type="HOGENOM" id="CLU_2028289_0_0_1"/>
<dbReference type="Proteomes" id="UP000011668">
    <property type="component" value="Unassembled WGS sequence"/>
</dbReference>
<name>L8X6R0_THACA</name>
<keyword evidence="3" id="KW-1185">Reference proteome</keyword>
<dbReference type="AlphaFoldDB" id="L8X6R0"/>
<reference evidence="2 3" key="1">
    <citation type="journal article" date="2013" name="Nat. Commun.">
        <title>The evolution and pathogenic mechanisms of the rice sheath blight pathogen.</title>
        <authorList>
            <person name="Zheng A."/>
            <person name="Lin R."/>
            <person name="Xu L."/>
            <person name="Qin P."/>
            <person name="Tang C."/>
            <person name="Ai P."/>
            <person name="Zhang D."/>
            <person name="Liu Y."/>
            <person name="Sun Z."/>
            <person name="Feng H."/>
            <person name="Wang Y."/>
            <person name="Chen Y."/>
            <person name="Liang X."/>
            <person name="Fu R."/>
            <person name="Li Q."/>
            <person name="Zhang J."/>
            <person name="Yu X."/>
            <person name="Xie Z."/>
            <person name="Ding L."/>
            <person name="Guan P."/>
            <person name="Tang J."/>
            <person name="Liang Y."/>
            <person name="Wang S."/>
            <person name="Deng Q."/>
            <person name="Li S."/>
            <person name="Zhu J."/>
            <person name="Wang L."/>
            <person name="Liu H."/>
            <person name="Li P."/>
        </authorList>
    </citation>
    <scope>NUCLEOTIDE SEQUENCE [LARGE SCALE GENOMIC DNA]</scope>
    <source>
        <strain evidence="3">AG-1 IA</strain>
    </source>
</reference>
<evidence type="ECO:0000313" key="2">
    <source>
        <dbReference type="EMBL" id="ELU44733.1"/>
    </source>
</evidence>
<comment type="caution">
    <text evidence="2">The sequence shown here is derived from an EMBL/GenBank/DDBJ whole genome shotgun (WGS) entry which is preliminary data.</text>
</comment>
<feature type="compositionally biased region" description="Basic and acidic residues" evidence="1">
    <location>
        <begin position="82"/>
        <end position="103"/>
    </location>
</feature>
<organism evidence="2 3">
    <name type="scientific">Thanatephorus cucumeris (strain AG1-IA)</name>
    <name type="common">Rice sheath blight fungus</name>
    <name type="synonym">Rhizoctonia solani</name>
    <dbReference type="NCBI Taxonomy" id="983506"/>
    <lineage>
        <taxon>Eukaryota</taxon>
        <taxon>Fungi</taxon>
        <taxon>Dikarya</taxon>
        <taxon>Basidiomycota</taxon>
        <taxon>Agaricomycotina</taxon>
        <taxon>Agaricomycetes</taxon>
        <taxon>Cantharellales</taxon>
        <taxon>Ceratobasidiaceae</taxon>
        <taxon>Rhizoctonia</taxon>
        <taxon>Rhizoctonia solani AG-1</taxon>
    </lineage>
</organism>
<gene>
    <name evidence="2" type="ORF">AG1IA_01239</name>
</gene>
<evidence type="ECO:0000256" key="1">
    <source>
        <dbReference type="SAM" id="MobiDB-lite"/>
    </source>
</evidence>
<accession>L8X6R0</accession>
<protein>
    <submittedName>
        <fullName evidence="2">Uncharacterized protein</fullName>
    </submittedName>
</protein>
<proteinExistence type="predicted"/>
<dbReference type="EMBL" id="AFRT01000278">
    <property type="protein sequence ID" value="ELU44733.1"/>
    <property type="molecule type" value="Genomic_DNA"/>
</dbReference>
<sequence length="122" mass="13703">MLNLGLGYLRVALRPVCRLTTRLAGETGQLTEKNAPTLQEHGVQTVYFTALGWLPATNSMHKEQINGSIGYGETVKRRENLLRLDRDREEKNDRVSKVGDQTKRALKTPPNPTTRVMSSNEP</sequence>
<feature type="region of interest" description="Disordered" evidence="1">
    <location>
        <begin position="82"/>
        <end position="122"/>
    </location>
</feature>
<evidence type="ECO:0000313" key="3">
    <source>
        <dbReference type="Proteomes" id="UP000011668"/>
    </source>
</evidence>
<feature type="compositionally biased region" description="Polar residues" evidence="1">
    <location>
        <begin position="113"/>
        <end position="122"/>
    </location>
</feature>